<feature type="domain" description="HD" evidence="3">
    <location>
        <begin position="337"/>
        <end position="475"/>
    </location>
</feature>
<dbReference type="EMBL" id="JAEFBK010000005">
    <property type="protein sequence ID" value="KAG7604383.1"/>
    <property type="molecule type" value="Genomic_DNA"/>
</dbReference>
<dbReference type="GO" id="GO:0003723">
    <property type="term" value="F:RNA binding"/>
    <property type="evidence" value="ECO:0007669"/>
    <property type="project" value="UniProtKB-UniRule"/>
</dbReference>
<dbReference type="InterPro" id="IPR003607">
    <property type="entry name" value="HD/PDEase_dom"/>
</dbReference>
<keyword evidence="1" id="KW-0694">RNA-binding</keyword>
<dbReference type="FunFam" id="3.30.70.2760:FF:000001">
    <property type="entry name" value="Metal-dependent phosphohydrolase HD domain-containing protein"/>
    <property type="match status" value="1"/>
</dbReference>
<dbReference type="InterPro" id="IPR000504">
    <property type="entry name" value="RRM_dom"/>
</dbReference>
<dbReference type="PROSITE" id="PS50102">
    <property type="entry name" value="RRM"/>
    <property type="match status" value="2"/>
</dbReference>
<keyword evidence="5" id="KW-1185">Reference proteome</keyword>
<dbReference type="PANTHER" id="PTHR11373">
    <property type="entry name" value="DEOXYNUCLEOSIDE TRIPHOSPHATE TRIPHOSPHOHYDROLASE"/>
    <property type="match status" value="1"/>
</dbReference>
<reference evidence="4 5" key="1">
    <citation type="submission" date="2020-12" db="EMBL/GenBank/DDBJ databases">
        <title>Concerted genomic and epigenomic changes stabilize Arabidopsis allopolyploids.</title>
        <authorList>
            <person name="Chen Z."/>
        </authorList>
    </citation>
    <scope>NUCLEOTIDE SEQUENCE [LARGE SCALE GENOMIC DNA]</scope>
    <source>
        <strain evidence="4">Allo738</strain>
        <tissue evidence="4">Leaf</tissue>
    </source>
</reference>
<dbReference type="Pfam" id="PF00076">
    <property type="entry name" value="RRM_1"/>
    <property type="match status" value="2"/>
</dbReference>
<dbReference type="InterPro" id="IPR050135">
    <property type="entry name" value="dGTPase-like"/>
</dbReference>
<proteinExistence type="predicted"/>
<sequence>MATSSSNLLGKRNPEEDDLVTKKTLFNGHIPPQTKISDIINFFKDAGEVVRVRLFVTAKRIHRCYGLVDFASANEAKKVLYKKNGEYLHDYKIFLYVYSRRPQPPRRPRPPRPPGLNYNDYLQRESLPIEENETPSDFVEEVLYVANLSPQTKILHVKEFFKDVGEVVSVRLIAVAVRKKTLFVSRLSPEAQISDIINFFKDVGQVVHVRLIVDYTGEHVGDGFVEFASANEAEKVRVVYISLNVTASRRRVSEFDVKFQLMGAYCDENLSSLPVFSSGAPANELRFSKHVYDNVHGNIYLDPLCLKFIDTEQFQRLRELKQLGVTNMVYPGAVHSRFEHSLGVYWLAGETAQRLKNFQGMELGIDNYDLQTVRLAGLLHDIGHGPFSHMFEREFLPKVISDCQWSHELMSVNMIDHMVDTHHIDIDAQMLKRVKDMILASTEFSQLKGNAEKRFLYDIVANGRNGIDVDKFDYLVRDSRACGLGSNFQFQRLTETMRVLDNEICFRAKEYLSVHKLFATRADLYRTVYTHSKVKAIELMIVDAMVKANNHLEISSMINDPSEYWKLDDTILKTIEIAPDPELAEAKELILRVRRRQLYQFCNEYAVPKDKIDHFKAVTPQDIICSQKHTSLTLKEEDIAVTNVKIDLARGRENPLECINFYKDYDSAEKFVIPEDRVSHLLPTTYQDMIVRVYAKKPELVEAVSEAFENFQMRTYGIKAQVHATPEKKKRRVM</sequence>
<evidence type="ECO:0000313" key="4">
    <source>
        <dbReference type="EMBL" id="KAG7604383.1"/>
    </source>
</evidence>
<evidence type="ECO:0000259" key="3">
    <source>
        <dbReference type="PROSITE" id="PS51831"/>
    </source>
</evidence>
<name>A0A8T2D2Y8_9BRAS</name>
<dbReference type="GO" id="GO:0005634">
    <property type="term" value="C:nucleus"/>
    <property type="evidence" value="ECO:0007669"/>
    <property type="project" value="TreeGrafter"/>
</dbReference>
<evidence type="ECO:0000313" key="5">
    <source>
        <dbReference type="Proteomes" id="UP000694240"/>
    </source>
</evidence>
<accession>A0A8T2D2Y8</accession>
<evidence type="ECO:0000256" key="1">
    <source>
        <dbReference type="PROSITE-ProRule" id="PRU00176"/>
    </source>
</evidence>
<dbReference type="Proteomes" id="UP000694240">
    <property type="component" value="Chromosome 5"/>
</dbReference>
<dbReference type="PANTHER" id="PTHR11373:SF4">
    <property type="entry name" value="DEOXYNUCLEOSIDE TRIPHOSPHATE TRIPHOSPHOHYDROLASE SAMHD1"/>
    <property type="match status" value="1"/>
</dbReference>
<dbReference type="SMART" id="SM00471">
    <property type="entry name" value="HDc"/>
    <property type="match status" value="1"/>
</dbReference>
<dbReference type="CDD" id="cd00077">
    <property type="entry name" value="HDc"/>
    <property type="match status" value="1"/>
</dbReference>
<dbReference type="FunFam" id="1.10.3210.10:FF:000017">
    <property type="entry name" value="Deoxynucleoside triphosphate triphosphohydrolase SAMHD1"/>
    <property type="match status" value="1"/>
</dbReference>
<dbReference type="GO" id="GO:0006203">
    <property type="term" value="P:dGTP catabolic process"/>
    <property type="evidence" value="ECO:0007669"/>
    <property type="project" value="TreeGrafter"/>
</dbReference>
<dbReference type="GO" id="GO:0008832">
    <property type="term" value="F:dGTPase activity"/>
    <property type="evidence" value="ECO:0007669"/>
    <property type="project" value="TreeGrafter"/>
</dbReference>
<organism evidence="4 5">
    <name type="scientific">Arabidopsis thaliana x Arabidopsis arenosa</name>
    <dbReference type="NCBI Taxonomy" id="1240361"/>
    <lineage>
        <taxon>Eukaryota</taxon>
        <taxon>Viridiplantae</taxon>
        <taxon>Streptophyta</taxon>
        <taxon>Embryophyta</taxon>
        <taxon>Tracheophyta</taxon>
        <taxon>Spermatophyta</taxon>
        <taxon>Magnoliopsida</taxon>
        <taxon>eudicotyledons</taxon>
        <taxon>Gunneridae</taxon>
        <taxon>Pentapetalae</taxon>
        <taxon>rosids</taxon>
        <taxon>malvids</taxon>
        <taxon>Brassicales</taxon>
        <taxon>Brassicaceae</taxon>
        <taxon>Camelineae</taxon>
        <taxon>Arabidopsis</taxon>
    </lineage>
</organism>
<dbReference type="SMART" id="SM00360">
    <property type="entry name" value="RRM"/>
    <property type="match status" value="2"/>
</dbReference>
<evidence type="ECO:0000259" key="2">
    <source>
        <dbReference type="PROSITE" id="PS50102"/>
    </source>
</evidence>
<dbReference type="PROSITE" id="PS51831">
    <property type="entry name" value="HD"/>
    <property type="match status" value="1"/>
</dbReference>
<protein>
    <submittedName>
        <fullName evidence="4">RNA recognition motif domain</fullName>
    </submittedName>
</protein>
<dbReference type="CDD" id="cd00590">
    <property type="entry name" value="RRM_SF"/>
    <property type="match status" value="2"/>
</dbReference>
<comment type="caution">
    <text evidence="4">The sequence shown here is derived from an EMBL/GenBank/DDBJ whole genome shotgun (WGS) entry which is preliminary data.</text>
</comment>
<feature type="domain" description="RRM" evidence="2">
    <location>
        <begin position="180"/>
        <end position="246"/>
    </location>
</feature>
<gene>
    <name evidence="4" type="ORF">ISN45_At05g034660</name>
</gene>
<feature type="domain" description="RRM" evidence="2">
    <location>
        <begin position="23"/>
        <end position="100"/>
    </location>
</feature>
<dbReference type="InterPro" id="IPR006674">
    <property type="entry name" value="HD_domain"/>
</dbReference>
<dbReference type="AlphaFoldDB" id="A0A8T2D2Y8"/>
<dbReference type="Pfam" id="PF01966">
    <property type="entry name" value="HD"/>
    <property type="match status" value="1"/>
</dbReference>